<accession>A0A5P1ESV3</accession>
<dbReference type="AlphaFoldDB" id="A0A5P1ESV3"/>
<dbReference type="OMA" id="SICCRES"/>
<name>A0A5P1ESV3_ASPOF</name>
<dbReference type="Proteomes" id="UP000243459">
    <property type="component" value="Chromosome 5"/>
</dbReference>
<proteinExistence type="predicted"/>
<evidence type="ECO:0000313" key="1">
    <source>
        <dbReference type="EMBL" id="ONK68743.1"/>
    </source>
</evidence>
<dbReference type="Gramene" id="ONK68743">
    <property type="protein sequence ID" value="ONK68743"/>
    <property type="gene ID" value="A4U43_C05F15490"/>
</dbReference>
<gene>
    <name evidence="1" type="ORF">A4U43_C05F15490</name>
</gene>
<dbReference type="PANTHER" id="PTHR34996:SF3">
    <property type="entry name" value="OS06G0327400 PROTEIN"/>
    <property type="match status" value="1"/>
</dbReference>
<organism evidence="1 2">
    <name type="scientific">Asparagus officinalis</name>
    <name type="common">Garden asparagus</name>
    <dbReference type="NCBI Taxonomy" id="4686"/>
    <lineage>
        <taxon>Eukaryota</taxon>
        <taxon>Viridiplantae</taxon>
        <taxon>Streptophyta</taxon>
        <taxon>Embryophyta</taxon>
        <taxon>Tracheophyta</taxon>
        <taxon>Spermatophyta</taxon>
        <taxon>Magnoliopsida</taxon>
        <taxon>Liliopsida</taxon>
        <taxon>Asparagales</taxon>
        <taxon>Asparagaceae</taxon>
        <taxon>Asparagoideae</taxon>
        <taxon>Asparagus</taxon>
    </lineage>
</organism>
<dbReference type="PANTHER" id="PTHR34996">
    <property type="entry name" value="OS06G0327400 PROTEIN"/>
    <property type="match status" value="1"/>
</dbReference>
<evidence type="ECO:0000313" key="2">
    <source>
        <dbReference type="Proteomes" id="UP000243459"/>
    </source>
</evidence>
<sequence length="125" mass="14741">MGHLNYSKLRQRWRRRRGFRLNCARFSVHRLRARVFALFSIFERCFKLLGGKDSRERRWKSGGMSSSRRGFMFERQYGDEPNIKLRSCMRSNSFYAEAIADCLDFIKRNSGSVNDENESVVGLNS</sequence>
<reference evidence="2" key="1">
    <citation type="journal article" date="2017" name="Nat. Commun.">
        <title>The asparagus genome sheds light on the origin and evolution of a young Y chromosome.</title>
        <authorList>
            <person name="Harkess A."/>
            <person name="Zhou J."/>
            <person name="Xu C."/>
            <person name="Bowers J.E."/>
            <person name="Van der Hulst R."/>
            <person name="Ayyampalayam S."/>
            <person name="Mercati F."/>
            <person name="Riccardi P."/>
            <person name="McKain M.R."/>
            <person name="Kakrana A."/>
            <person name="Tang H."/>
            <person name="Ray J."/>
            <person name="Groenendijk J."/>
            <person name="Arikit S."/>
            <person name="Mathioni S.M."/>
            <person name="Nakano M."/>
            <person name="Shan H."/>
            <person name="Telgmann-Rauber A."/>
            <person name="Kanno A."/>
            <person name="Yue Z."/>
            <person name="Chen H."/>
            <person name="Li W."/>
            <person name="Chen Y."/>
            <person name="Xu X."/>
            <person name="Zhang Y."/>
            <person name="Luo S."/>
            <person name="Chen H."/>
            <person name="Gao J."/>
            <person name="Mao Z."/>
            <person name="Pires J.C."/>
            <person name="Luo M."/>
            <person name="Kudrna D."/>
            <person name="Wing R.A."/>
            <person name="Meyers B.C."/>
            <person name="Yi K."/>
            <person name="Kong H."/>
            <person name="Lavrijsen P."/>
            <person name="Sunseri F."/>
            <person name="Falavigna A."/>
            <person name="Ye Y."/>
            <person name="Leebens-Mack J.H."/>
            <person name="Chen G."/>
        </authorList>
    </citation>
    <scope>NUCLEOTIDE SEQUENCE [LARGE SCALE GENOMIC DNA]</scope>
    <source>
        <strain evidence="2">cv. DH0086</strain>
    </source>
</reference>
<dbReference type="EMBL" id="CM007385">
    <property type="protein sequence ID" value="ONK68743.1"/>
    <property type="molecule type" value="Genomic_DNA"/>
</dbReference>
<protein>
    <submittedName>
        <fullName evidence="1">Uncharacterized protein</fullName>
    </submittedName>
</protein>
<keyword evidence="2" id="KW-1185">Reference proteome</keyword>